<keyword evidence="3" id="KW-1185">Reference proteome</keyword>
<sequence length="236" mass="27743">MVSRDQPQQAERQSREQSQTETPEATAERAQGTGDVARKKLCCNVVDNPLIHQVAYYYICSMFESNVPFGFFIFYYTDERERPGEKSPGESFSSFLGPFLHRPMLFCCHYTRMRQLCRDPIQLIKKRKTEKKKKKKKTSYVCVYICLACKLKEFPNRNASAQTQPKFAYPLTKKLLLKSMFSIEYISQRQELFSLCELPRMRHPPASGRDCRHGYQAESLMPFVRHSWKLWKGRSH</sequence>
<gene>
    <name evidence="2" type="ORF">OUZ56_004695</name>
</gene>
<accession>A0ABQ9YQK4</accession>
<protein>
    <submittedName>
        <fullName evidence="2">Uncharacterized protein</fullName>
    </submittedName>
</protein>
<proteinExistence type="predicted"/>
<comment type="caution">
    <text evidence="2">The sequence shown here is derived from an EMBL/GenBank/DDBJ whole genome shotgun (WGS) entry which is preliminary data.</text>
</comment>
<dbReference type="EMBL" id="JAOYFB010000001">
    <property type="protein sequence ID" value="KAK4002901.1"/>
    <property type="molecule type" value="Genomic_DNA"/>
</dbReference>
<dbReference type="Proteomes" id="UP001234178">
    <property type="component" value="Unassembled WGS sequence"/>
</dbReference>
<evidence type="ECO:0000313" key="3">
    <source>
        <dbReference type="Proteomes" id="UP001234178"/>
    </source>
</evidence>
<evidence type="ECO:0000256" key="1">
    <source>
        <dbReference type="SAM" id="MobiDB-lite"/>
    </source>
</evidence>
<feature type="compositionally biased region" description="Low complexity" evidence="1">
    <location>
        <begin position="1"/>
        <end position="19"/>
    </location>
</feature>
<name>A0ABQ9YQK4_9CRUS</name>
<reference evidence="2 3" key="1">
    <citation type="journal article" date="2023" name="Nucleic Acids Res.">
        <title>The hologenome of Daphnia magna reveals possible DNA methylation and microbiome-mediated evolution of the host genome.</title>
        <authorList>
            <person name="Chaturvedi A."/>
            <person name="Li X."/>
            <person name="Dhandapani V."/>
            <person name="Marshall H."/>
            <person name="Kissane S."/>
            <person name="Cuenca-Cambronero M."/>
            <person name="Asole G."/>
            <person name="Calvet F."/>
            <person name="Ruiz-Romero M."/>
            <person name="Marangio P."/>
            <person name="Guigo R."/>
            <person name="Rago D."/>
            <person name="Mirbahai L."/>
            <person name="Eastwood N."/>
            <person name="Colbourne J.K."/>
            <person name="Zhou J."/>
            <person name="Mallon E."/>
            <person name="Orsini L."/>
        </authorList>
    </citation>
    <scope>NUCLEOTIDE SEQUENCE [LARGE SCALE GENOMIC DNA]</scope>
    <source>
        <strain evidence="2">LRV0_1</strain>
    </source>
</reference>
<organism evidence="2 3">
    <name type="scientific">Daphnia magna</name>
    <dbReference type="NCBI Taxonomy" id="35525"/>
    <lineage>
        <taxon>Eukaryota</taxon>
        <taxon>Metazoa</taxon>
        <taxon>Ecdysozoa</taxon>
        <taxon>Arthropoda</taxon>
        <taxon>Crustacea</taxon>
        <taxon>Branchiopoda</taxon>
        <taxon>Diplostraca</taxon>
        <taxon>Cladocera</taxon>
        <taxon>Anomopoda</taxon>
        <taxon>Daphniidae</taxon>
        <taxon>Daphnia</taxon>
    </lineage>
</organism>
<feature type="region of interest" description="Disordered" evidence="1">
    <location>
        <begin position="1"/>
        <end position="32"/>
    </location>
</feature>
<evidence type="ECO:0000313" key="2">
    <source>
        <dbReference type="EMBL" id="KAK4002901.1"/>
    </source>
</evidence>